<dbReference type="GO" id="GO:0003723">
    <property type="term" value="F:RNA binding"/>
    <property type="evidence" value="ECO:0007669"/>
    <property type="project" value="UniProtKB-UniRule"/>
</dbReference>
<dbReference type="EMBL" id="GGMR01016562">
    <property type="protein sequence ID" value="MBY29181.1"/>
    <property type="molecule type" value="Transcribed_RNA"/>
</dbReference>
<proteinExistence type="predicted"/>
<dbReference type="InterPro" id="IPR036612">
    <property type="entry name" value="KH_dom_type_1_sf"/>
</dbReference>
<dbReference type="SUPFAM" id="SSF55144">
    <property type="entry name" value="LigT-like"/>
    <property type="match status" value="1"/>
</dbReference>
<feature type="domain" description="K Homology" evidence="2">
    <location>
        <begin position="75"/>
        <end position="143"/>
    </location>
</feature>
<dbReference type="InterPro" id="IPR009210">
    <property type="entry name" value="ASCC1"/>
</dbReference>
<dbReference type="Gene3D" id="3.30.1370.10">
    <property type="entry name" value="K Homology domain, type 1"/>
    <property type="match status" value="1"/>
</dbReference>
<dbReference type="SMART" id="SM00322">
    <property type="entry name" value="KH"/>
    <property type="match status" value="1"/>
</dbReference>
<dbReference type="Pfam" id="PF10469">
    <property type="entry name" value="AKAP7_NLS"/>
    <property type="match status" value="1"/>
</dbReference>
<dbReference type="Gene3D" id="3.90.1140.10">
    <property type="entry name" value="Cyclic phosphodiesterase"/>
    <property type="match status" value="1"/>
</dbReference>
<organism evidence="3">
    <name type="scientific">Schizaphis graminum</name>
    <name type="common">Green bug aphid</name>
    <dbReference type="NCBI Taxonomy" id="13262"/>
    <lineage>
        <taxon>Eukaryota</taxon>
        <taxon>Metazoa</taxon>
        <taxon>Ecdysozoa</taxon>
        <taxon>Arthropoda</taxon>
        <taxon>Hexapoda</taxon>
        <taxon>Insecta</taxon>
        <taxon>Pterygota</taxon>
        <taxon>Neoptera</taxon>
        <taxon>Paraneoptera</taxon>
        <taxon>Hemiptera</taxon>
        <taxon>Sternorrhyncha</taxon>
        <taxon>Aphidomorpha</taxon>
        <taxon>Aphidoidea</taxon>
        <taxon>Aphididae</taxon>
        <taxon>Aphidini</taxon>
        <taxon>Schizaphis</taxon>
    </lineage>
</organism>
<dbReference type="GO" id="GO:0005634">
    <property type="term" value="C:nucleus"/>
    <property type="evidence" value="ECO:0007669"/>
    <property type="project" value="TreeGrafter"/>
</dbReference>
<dbReference type="PANTHER" id="PTHR13360:SF1">
    <property type="entry name" value="ACTIVATING SIGNAL COINTEGRATOR 1 COMPLEX SUBUNIT 1"/>
    <property type="match status" value="1"/>
</dbReference>
<dbReference type="InterPro" id="IPR009097">
    <property type="entry name" value="Cyclic_Pdiesterase"/>
</dbReference>
<gene>
    <name evidence="3" type="primary">Ascc1</name>
    <name evidence="3" type="ORF">g.59226</name>
</gene>
<protein>
    <submittedName>
        <fullName evidence="3">Activating signal cointegrator 1 complex subunit 1</fullName>
    </submittedName>
</protein>
<reference evidence="3" key="1">
    <citation type="submission" date="2018-04" db="EMBL/GenBank/DDBJ databases">
        <title>Transcriptome of Schizaphis graminum biotype I.</title>
        <authorList>
            <person name="Scully E.D."/>
            <person name="Geib S.M."/>
            <person name="Palmer N.A."/>
            <person name="Koch K."/>
            <person name="Bradshaw J."/>
            <person name="Heng-Moss T."/>
            <person name="Sarath G."/>
        </authorList>
    </citation>
    <scope>NUCLEOTIDE SEQUENCE</scope>
</reference>
<dbReference type="PANTHER" id="PTHR13360">
    <property type="entry name" value="ACTIVATING SIGNAL COINTEGRATOR 1 COMPLEX SUBUNIT 1"/>
    <property type="match status" value="1"/>
</dbReference>
<dbReference type="SUPFAM" id="SSF54791">
    <property type="entry name" value="Eukaryotic type KH-domain (KH-domain type I)"/>
    <property type="match status" value="1"/>
</dbReference>
<dbReference type="Pfam" id="PF00013">
    <property type="entry name" value="KH_1"/>
    <property type="match status" value="1"/>
</dbReference>
<dbReference type="AlphaFoldDB" id="A0A2S2PIA6"/>
<dbReference type="GO" id="GO:0006307">
    <property type="term" value="P:DNA alkylation repair"/>
    <property type="evidence" value="ECO:0007669"/>
    <property type="project" value="InterPro"/>
</dbReference>
<evidence type="ECO:0000256" key="1">
    <source>
        <dbReference type="PROSITE-ProRule" id="PRU00117"/>
    </source>
</evidence>
<keyword evidence="1" id="KW-0694">RNA-binding</keyword>
<dbReference type="GO" id="GO:0006355">
    <property type="term" value="P:regulation of DNA-templated transcription"/>
    <property type="evidence" value="ECO:0007669"/>
    <property type="project" value="TreeGrafter"/>
</dbReference>
<dbReference type="InterPro" id="IPR004087">
    <property type="entry name" value="KH_dom"/>
</dbReference>
<dbReference type="InterPro" id="IPR004088">
    <property type="entry name" value="KH_dom_type_1"/>
</dbReference>
<sequence>MDVLRPKILNIDGRQYRLNTADCPNEYDEPVKPKTDKAEIQMHNIETSERLPSYVERDDIEEEESDDLNIYMEGDRCVLKLEAPNIFYGLIIGRNRENLKNLEYQTRTRIKIPNTRENNIITIKGEQRAHVITAKSKIDAIIKRGRLKQSMTHFVSLPMVNSIVIDNYLAFKKMVLDECGQCHGVNELLFQNQFKLHLTITCFVLCNAAEIKRAIKLMEQCENTVIRPMNLKSLDVLVSGLDYMNDDPSEVNVLYAKVESPEIQMLADKIQTFFQDCDLALQPRNNHVKLHVTLMNSGFYDYQVSVNGNSGKKTQLTFDARKIFEKFNDYTFGTVQLSDIHLSQRHTTDSNGFYKSSFVLKL</sequence>
<dbReference type="PIRSF" id="PIRSF027019">
    <property type="entry name" value="Euk_LigT"/>
    <property type="match status" value="1"/>
</dbReference>
<evidence type="ECO:0000259" key="2">
    <source>
        <dbReference type="SMART" id="SM00322"/>
    </source>
</evidence>
<evidence type="ECO:0000313" key="3">
    <source>
        <dbReference type="EMBL" id="MBY29181.1"/>
    </source>
</evidence>
<dbReference type="PROSITE" id="PS50084">
    <property type="entry name" value="KH_TYPE_1"/>
    <property type="match status" value="1"/>
</dbReference>
<accession>A0A2S2PIA6</accession>
<dbReference type="InterPro" id="IPR019510">
    <property type="entry name" value="AKAP7-like_phosphoesterase"/>
</dbReference>
<name>A0A2S2PIA6_SCHGA</name>